<protein>
    <submittedName>
        <fullName evidence="17">DNAH</fullName>
    </submittedName>
</protein>
<dbReference type="InterPro" id="IPR041658">
    <property type="entry name" value="AAA_lid_11"/>
</dbReference>
<dbReference type="Proteomes" id="UP000675881">
    <property type="component" value="Chromosome 3"/>
</dbReference>
<dbReference type="OrthoDB" id="447173at2759"/>
<dbReference type="Pfam" id="PF12781">
    <property type="entry name" value="AAA_9"/>
    <property type="match status" value="2"/>
</dbReference>
<keyword evidence="10" id="KW-0505">Motor protein</keyword>
<dbReference type="FunFam" id="3.40.50.300:FF:000320">
    <property type="entry name" value="Dynein, axonemal, heavy chain 5"/>
    <property type="match status" value="1"/>
</dbReference>
<keyword evidence="7" id="KW-0243">Dynein</keyword>
<dbReference type="InterPro" id="IPR004273">
    <property type="entry name" value="Dynein_heavy_D6_P-loop"/>
</dbReference>
<keyword evidence="5" id="KW-0547">Nucleotide-binding</keyword>
<dbReference type="Gene3D" id="3.40.50.300">
    <property type="entry name" value="P-loop containing nucleotide triphosphate hydrolases"/>
    <property type="match status" value="3"/>
</dbReference>
<dbReference type="GO" id="GO:0030286">
    <property type="term" value="C:dynein complex"/>
    <property type="evidence" value="ECO:0007669"/>
    <property type="project" value="UniProtKB-KW"/>
</dbReference>
<dbReference type="Pfam" id="PF18199">
    <property type="entry name" value="Dynein_C"/>
    <property type="match status" value="1"/>
</dbReference>
<feature type="domain" description="Dynein heavy chain C-terminal" evidence="16">
    <location>
        <begin position="689"/>
        <end position="961"/>
    </location>
</feature>
<dbReference type="PANTHER" id="PTHR22878">
    <property type="entry name" value="DYNEIN HEAVY CHAIN 6, AXONEMAL-LIKE-RELATED"/>
    <property type="match status" value="1"/>
</dbReference>
<keyword evidence="4" id="KW-0493">Microtubule</keyword>
<name>A0A7R8CQ36_LEPSM</name>
<keyword evidence="9" id="KW-0969">Cilium</keyword>
<dbReference type="PANTHER" id="PTHR22878:SF70">
    <property type="entry name" value="DYNEIN HEAVY CHAIN 2, AXONEMAL"/>
    <property type="match status" value="1"/>
</dbReference>
<feature type="domain" description="Dynein heavy chain ATP-binding dynein motor region" evidence="14">
    <location>
        <begin position="2"/>
        <end position="34"/>
    </location>
</feature>
<dbReference type="GO" id="GO:0045505">
    <property type="term" value="F:dynein intermediate chain binding"/>
    <property type="evidence" value="ECO:0007669"/>
    <property type="project" value="InterPro"/>
</dbReference>
<accession>A0A7R8CQ36</accession>
<evidence type="ECO:0000256" key="1">
    <source>
        <dbReference type="ARBA" id="ARBA00004430"/>
    </source>
</evidence>
<evidence type="ECO:0000256" key="9">
    <source>
        <dbReference type="ARBA" id="ARBA00023069"/>
    </source>
</evidence>
<comment type="similarity">
    <text evidence="2">Belongs to the dynein heavy chain family.</text>
</comment>
<evidence type="ECO:0000259" key="13">
    <source>
        <dbReference type="Pfam" id="PF03028"/>
    </source>
</evidence>
<evidence type="ECO:0000259" key="15">
    <source>
        <dbReference type="Pfam" id="PF18198"/>
    </source>
</evidence>
<evidence type="ECO:0000256" key="12">
    <source>
        <dbReference type="ARBA" id="ARBA00023273"/>
    </source>
</evidence>
<dbReference type="InterPro" id="IPR041228">
    <property type="entry name" value="Dynein_C"/>
</dbReference>
<dbReference type="GO" id="GO:0008569">
    <property type="term" value="F:minus-end-directed microtubule motor activity"/>
    <property type="evidence" value="ECO:0007669"/>
    <property type="project" value="InterPro"/>
</dbReference>
<sequence>MSGLLQDKVSTDNGIIMNTVERWPMMIDPQDIANLAFNLDHLFLLENIGDTLDPVLEPLLQKQTFQQGGSVCIKLGESTIEYSKSFKMYITTRYNNPHFPPEISSKISLINFAITTSGLIDQLLGVIIARERPELEEERIVKEIYLRMKNAIKTLSSSKLLANEISEKQSTSQSNKERIEENRNEYLDLAKYAVTLFFTSISLSNINTMYQFSSTWFINIFCTSIDLADKSDELAERLLNIKNHFLKNLYINTSRGLFEVDKVLYSFLLVANLNPDPGFKDSNMWKTFLLNGYNMKEREDHFPASSTLLNEDLRYSVSEEMTSFFNSLWISQDPTSITSSKYDNPFESLTITSYIRPDKTLSSIRKYVVDLLGPTFLSQEQTDIGKSYAESTHATPIIFILGDDVDPTNIIYKFADSMGYGGKKLRIISMGKGLEEKAEETIKESVLTGSWVVLMNCHLIPEWMDDLEYICEGLNKESTNTDFRLWISTRPIKSFSVPTLQISVKIALEESSNLKLNIIRYILSDNSVRKVFDNSSITYKKLVFILAIIHAALNERRIYSQCGWNGNYIFGEQDVELCKFHLESVYQSSTEEISGSALSTLQYLISACSYGGRMEDEWDQRTLDTFIHSILQIDILQLINDLDISGIYHLKDLSDFKTTESYIMNLPTETNHNILRMGEATHYLKNVLEGETFLHKLRLTQREEAKIPESNKKMEDKEDEFIKMRQTMSKILNLLPEEFETTENNSFSEDKILNIVLDQELQKYNDLLDTMKESLESAIMSIDGCGIMTKEIQELLEFIKNDEIPSIWMNMAYPILESLSGFLEDLRLRTEFLLNWQTHGPPKVYWLTALFEPGDFFIAILYLHSLKMGIPFHELTLECKFDQNADEGILVKDLYLVGAHWNDEKVVPVSFDDLDDNSKTVNIPMFQNSEKSGEDNFVIDLNLPSEHSEEECILKGVAILCQKPLDC</sequence>
<dbReference type="AlphaFoldDB" id="A0A7R8CQ36"/>
<organism evidence="17 18">
    <name type="scientific">Lepeophtheirus salmonis</name>
    <name type="common">Salmon louse</name>
    <name type="synonym">Caligus salmonis</name>
    <dbReference type="NCBI Taxonomy" id="72036"/>
    <lineage>
        <taxon>Eukaryota</taxon>
        <taxon>Metazoa</taxon>
        <taxon>Ecdysozoa</taxon>
        <taxon>Arthropoda</taxon>
        <taxon>Crustacea</taxon>
        <taxon>Multicrustacea</taxon>
        <taxon>Hexanauplia</taxon>
        <taxon>Copepoda</taxon>
        <taxon>Siphonostomatoida</taxon>
        <taxon>Caligidae</taxon>
        <taxon>Lepeophtheirus</taxon>
    </lineage>
</organism>
<dbReference type="Pfam" id="PF18198">
    <property type="entry name" value="AAA_lid_11"/>
    <property type="match status" value="1"/>
</dbReference>
<keyword evidence="8" id="KW-0175">Coiled coil</keyword>
<dbReference type="InterPro" id="IPR026983">
    <property type="entry name" value="DHC"/>
</dbReference>
<dbReference type="InterPro" id="IPR027417">
    <property type="entry name" value="P-loop_NTPase"/>
</dbReference>
<dbReference type="GO" id="GO:0005874">
    <property type="term" value="C:microtubule"/>
    <property type="evidence" value="ECO:0007669"/>
    <property type="project" value="UniProtKB-KW"/>
</dbReference>
<dbReference type="GO" id="GO:0005930">
    <property type="term" value="C:axoneme"/>
    <property type="evidence" value="ECO:0007669"/>
    <property type="project" value="UniProtKB-SubCell"/>
</dbReference>
<evidence type="ECO:0000256" key="10">
    <source>
        <dbReference type="ARBA" id="ARBA00023175"/>
    </source>
</evidence>
<feature type="domain" description="Dynein heavy chain region D6 P-loop" evidence="13">
    <location>
        <begin position="393"/>
        <end position="506"/>
    </location>
</feature>
<dbReference type="InterPro" id="IPR043160">
    <property type="entry name" value="Dynein_C_barrel"/>
</dbReference>
<dbReference type="GO" id="GO:0005524">
    <property type="term" value="F:ATP binding"/>
    <property type="evidence" value="ECO:0007669"/>
    <property type="project" value="UniProtKB-KW"/>
</dbReference>
<dbReference type="Pfam" id="PF03028">
    <property type="entry name" value="Dynein_heavy"/>
    <property type="match status" value="1"/>
</dbReference>
<keyword evidence="11" id="KW-0206">Cytoskeleton</keyword>
<dbReference type="InterPro" id="IPR042219">
    <property type="entry name" value="AAA_lid_11_sf"/>
</dbReference>
<dbReference type="Gene3D" id="1.10.8.720">
    <property type="entry name" value="Region D6 of dynein motor"/>
    <property type="match status" value="1"/>
</dbReference>
<keyword evidence="12" id="KW-0966">Cell projection</keyword>
<proteinExistence type="inferred from homology"/>
<dbReference type="InterPro" id="IPR035706">
    <property type="entry name" value="AAA_9"/>
</dbReference>
<dbReference type="EMBL" id="HG994582">
    <property type="protein sequence ID" value="CAF2891689.1"/>
    <property type="molecule type" value="Genomic_DNA"/>
</dbReference>
<dbReference type="Gene3D" id="3.10.490.20">
    <property type="match status" value="1"/>
</dbReference>
<dbReference type="Gene3D" id="1.10.8.1220">
    <property type="match status" value="1"/>
</dbReference>
<dbReference type="GO" id="GO:0051959">
    <property type="term" value="F:dynein light intermediate chain binding"/>
    <property type="evidence" value="ECO:0007669"/>
    <property type="project" value="InterPro"/>
</dbReference>
<comment type="subcellular location">
    <subcellularLocation>
        <location evidence="1">Cytoplasm</location>
        <location evidence="1">Cytoskeleton</location>
        <location evidence="1">Cilium axoneme</location>
    </subcellularLocation>
</comment>
<evidence type="ECO:0000259" key="14">
    <source>
        <dbReference type="Pfam" id="PF12781"/>
    </source>
</evidence>
<evidence type="ECO:0000256" key="11">
    <source>
        <dbReference type="ARBA" id="ARBA00023212"/>
    </source>
</evidence>
<dbReference type="Gene3D" id="1.20.1270.280">
    <property type="match status" value="1"/>
</dbReference>
<keyword evidence="18" id="KW-1185">Reference proteome</keyword>
<evidence type="ECO:0000256" key="4">
    <source>
        <dbReference type="ARBA" id="ARBA00022701"/>
    </source>
</evidence>
<evidence type="ECO:0000256" key="2">
    <source>
        <dbReference type="ARBA" id="ARBA00008887"/>
    </source>
</evidence>
<gene>
    <name evidence="17" type="ORF">LSAA_7514</name>
</gene>
<evidence type="ECO:0000256" key="5">
    <source>
        <dbReference type="ARBA" id="ARBA00022741"/>
    </source>
</evidence>
<evidence type="ECO:0000259" key="16">
    <source>
        <dbReference type="Pfam" id="PF18199"/>
    </source>
</evidence>
<evidence type="ECO:0000256" key="3">
    <source>
        <dbReference type="ARBA" id="ARBA00022490"/>
    </source>
</evidence>
<evidence type="ECO:0000256" key="8">
    <source>
        <dbReference type="ARBA" id="ARBA00023054"/>
    </source>
</evidence>
<reference evidence="17" key="1">
    <citation type="submission" date="2021-02" db="EMBL/GenBank/DDBJ databases">
        <authorList>
            <person name="Bekaert M."/>
        </authorList>
    </citation>
    <scope>NUCLEOTIDE SEQUENCE</scope>
    <source>
        <strain evidence="17">IoA-00</strain>
    </source>
</reference>
<keyword evidence="6" id="KW-0067">ATP-binding</keyword>
<evidence type="ECO:0000256" key="7">
    <source>
        <dbReference type="ARBA" id="ARBA00023017"/>
    </source>
</evidence>
<evidence type="ECO:0000256" key="6">
    <source>
        <dbReference type="ARBA" id="ARBA00022840"/>
    </source>
</evidence>
<evidence type="ECO:0000313" key="17">
    <source>
        <dbReference type="EMBL" id="CAF2891689.1"/>
    </source>
</evidence>
<evidence type="ECO:0000313" key="18">
    <source>
        <dbReference type="Proteomes" id="UP000675881"/>
    </source>
</evidence>
<keyword evidence="3" id="KW-0963">Cytoplasm</keyword>
<feature type="domain" description="Dynein heavy chain ATP-binding dynein motor region" evidence="14">
    <location>
        <begin position="38"/>
        <end position="140"/>
    </location>
</feature>
<dbReference type="GO" id="GO:0007018">
    <property type="term" value="P:microtubule-based movement"/>
    <property type="evidence" value="ECO:0007669"/>
    <property type="project" value="InterPro"/>
</dbReference>
<feature type="domain" description="Dynein heavy chain AAA lid" evidence="15">
    <location>
        <begin position="539"/>
        <end position="677"/>
    </location>
</feature>
<dbReference type="FunFam" id="1.10.8.1220:FF:000001">
    <property type="entry name" value="Dynein axonemal heavy chain 5"/>
    <property type="match status" value="1"/>
</dbReference>